<reference evidence="6 7" key="1">
    <citation type="journal article" date="2018" name="Genome Biol. Evol.">
        <title>Multiple Roots of Fruiting Body Formation in Amoebozoa.</title>
        <authorList>
            <person name="Hillmann F."/>
            <person name="Forbes G."/>
            <person name="Novohradska S."/>
            <person name="Ferling I."/>
            <person name="Riege K."/>
            <person name="Groth M."/>
            <person name="Westermann M."/>
            <person name="Marz M."/>
            <person name="Spaller T."/>
            <person name="Winckler T."/>
            <person name="Schaap P."/>
            <person name="Glockner G."/>
        </authorList>
    </citation>
    <scope>NUCLEOTIDE SEQUENCE [LARGE SCALE GENOMIC DNA]</scope>
    <source>
        <strain evidence="6 7">Jena</strain>
    </source>
</reference>
<evidence type="ECO:0000313" key="6">
    <source>
        <dbReference type="EMBL" id="PRP81914.1"/>
    </source>
</evidence>
<dbReference type="GO" id="GO:0005634">
    <property type="term" value="C:nucleus"/>
    <property type="evidence" value="ECO:0007669"/>
    <property type="project" value="TreeGrafter"/>
</dbReference>
<dbReference type="SUPFAM" id="SSF48371">
    <property type="entry name" value="ARM repeat"/>
    <property type="match status" value="1"/>
</dbReference>
<feature type="compositionally biased region" description="Basic residues" evidence="3">
    <location>
        <begin position="91"/>
        <end position="102"/>
    </location>
</feature>
<organism evidence="6 7">
    <name type="scientific">Planoprotostelium fungivorum</name>
    <dbReference type="NCBI Taxonomy" id="1890364"/>
    <lineage>
        <taxon>Eukaryota</taxon>
        <taxon>Amoebozoa</taxon>
        <taxon>Evosea</taxon>
        <taxon>Variosea</taxon>
        <taxon>Cavosteliida</taxon>
        <taxon>Cavosteliaceae</taxon>
        <taxon>Planoprotostelium</taxon>
    </lineage>
</organism>
<feature type="region of interest" description="Disordered" evidence="3">
    <location>
        <begin position="26"/>
        <end position="114"/>
    </location>
</feature>
<dbReference type="InterPro" id="IPR003877">
    <property type="entry name" value="SPRY_dom"/>
</dbReference>
<feature type="compositionally biased region" description="Acidic residues" evidence="3">
    <location>
        <begin position="30"/>
        <end position="50"/>
    </location>
</feature>
<dbReference type="Proteomes" id="UP000241769">
    <property type="component" value="Unassembled WGS sequence"/>
</dbReference>
<feature type="compositionally biased region" description="Basic and acidic residues" evidence="3">
    <location>
        <begin position="258"/>
        <end position="271"/>
    </location>
</feature>
<keyword evidence="7" id="KW-1185">Reference proteome</keyword>
<evidence type="ECO:0000256" key="2">
    <source>
        <dbReference type="ARBA" id="ARBA00022786"/>
    </source>
</evidence>
<dbReference type="GO" id="GO:0004869">
    <property type="term" value="F:cysteine-type endopeptidase inhibitor activity"/>
    <property type="evidence" value="ECO:0007669"/>
    <property type="project" value="TreeGrafter"/>
</dbReference>
<dbReference type="InterPro" id="IPR043136">
    <property type="entry name" value="B30.2/SPRY_sf"/>
</dbReference>
<name>A0A2P6ND81_9EUKA</name>
<evidence type="ECO:0000313" key="7">
    <source>
        <dbReference type="Proteomes" id="UP000241769"/>
    </source>
</evidence>
<dbReference type="PROSITE" id="PS50188">
    <property type="entry name" value="B302_SPRY"/>
    <property type="match status" value="1"/>
</dbReference>
<dbReference type="PANTHER" id="PTHR46116:SF39">
    <property type="entry name" value="BACULOVIRAL IAP REPEAT-CONTAINING PROTEIN 6"/>
    <property type="match status" value="1"/>
</dbReference>
<feature type="region of interest" description="Disordered" evidence="3">
    <location>
        <begin position="174"/>
        <end position="198"/>
    </location>
</feature>
<evidence type="ECO:0000259" key="4">
    <source>
        <dbReference type="PROSITE" id="PS50127"/>
    </source>
</evidence>
<feature type="domain" description="UBC core" evidence="4">
    <location>
        <begin position="2810"/>
        <end position="2991"/>
    </location>
</feature>
<feature type="compositionally biased region" description="Basic and acidic residues" evidence="3">
    <location>
        <begin position="103"/>
        <end position="112"/>
    </location>
</feature>
<dbReference type="InterPro" id="IPR001870">
    <property type="entry name" value="B30.2/SPRY"/>
</dbReference>
<proteinExistence type="predicted"/>
<keyword evidence="1" id="KW-0808">Transferase</keyword>
<evidence type="ECO:0000259" key="5">
    <source>
        <dbReference type="PROSITE" id="PS50188"/>
    </source>
</evidence>
<feature type="region of interest" description="Disordered" evidence="3">
    <location>
        <begin position="770"/>
        <end position="810"/>
    </location>
</feature>
<dbReference type="SUPFAM" id="SSF54495">
    <property type="entry name" value="UBC-like"/>
    <property type="match status" value="1"/>
</dbReference>
<feature type="region of interest" description="Disordered" evidence="3">
    <location>
        <begin position="220"/>
        <end position="277"/>
    </location>
</feature>
<dbReference type="SMART" id="SM00212">
    <property type="entry name" value="UBCc"/>
    <property type="match status" value="1"/>
</dbReference>
<feature type="compositionally biased region" description="Polar residues" evidence="3">
    <location>
        <begin position="787"/>
        <end position="802"/>
    </location>
</feature>
<gene>
    <name evidence="6" type="ORF">PROFUN_10622</name>
</gene>
<protein>
    <submittedName>
        <fullName evidence="6">Baculoviral IAP repeat-containing protein 6</fullName>
    </submittedName>
</protein>
<feature type="compositionally biased region" description="Polar residues" evidence="3">
    <location>
        <begin position="66"/>
        <end position="75"/>
    </location>
</feature>
<evidence type="ECO:0000256" key="3">
    <source>
        <dbReference type="SAM" id="MobiDB-lite"/>
    </source>
</evidence>
<sequence>MCGQELRSHNLICRMEVLFGLFKNSFGGGDEQDENSEEETEDYTHEDDGEASSPKEPLDADEELDQSFTFTNQADNFMLPAPNTPLPGANKTKKKKKKKKKESGKETAKEEITENEAQIVEAEITPEKDVIATPIATSEESARLLLESDDWELNLLNIVDLIRHYNIVRYVVRSSHDASESKKSRKKRNKKTKDKSAKVEEIEVDTADIFFFMEEETPTEKEGGTKKYRKKKNKNKKKSQGVKESQNATSPTEPISHSPKEEISTDKKVEEEPAPVKLLPPNGLIPRLLSCCTDASQSIRLREAALVLLHCYVDEGTPVLSPELCGDATDFISQLLTTNVVRGNGVTSQLTGRLIQRVDEPSEWLMQIVSQYTGTFFFRDGFENLVKCTSGYSLEQLILLHLWSHPEDSKHRDNLFQLLLEFLGKLGSRLGEKKLESTYYSTLRSRYNLFGYPLEAGLFQPMHTSTPAENSKAPRNELEFPLLTLRLSTSKTEEMNSKTMAGGLFVYLDKLKSSWNEVVLDMGSISLLTSVEIKVDMPNTLWEYMTVVEAGINGNMMNKIRQFTQISNGNTSKESRTKKEDRICFFLDTPQLCRFIKISIRVNDTPNYRKKSRGKFPSTCLVSIAARGIRNVLRDTSTVEGRALTIQNKMSVFASEFEEKRGELCSEMETTKGNGGNNSDVGHKKAITSQFKEVNKAQIFYYYARVILQSMREYLPLKRGTGPEESEVAASSIELETSTDVMSSDHSIDQWLCFSRIICDTLVSPPDLEYGTSHPTATLPPSPEEVMTSSTPNASEEVTSSPAPDEKRRPDVNLTWDQAAQLFETFCVLGVASSDLREKVSTQLIASSLILLNREWLPLFFTHFLSKEPKSFCGDEETSKSLTPGGIVQREIFELVHNMIRPDDHKIYTGQLFQLLSDCLSNETTIDTELFSWTLLMLSRIIQNINTKTKAQSFSPDVPPLLTLYRFLQRSFDLPQYKQESFLMAIYVLRKVVTHVDLKTVREEMLDDPSFYHHFLLRCTKYSNPFIHSAVIELLETILNPATFPEEEVRADIEILRGNVRREAGRMLRDKNEPSVTQFLLDVINLLATPLIVTEGQDTITVDNETCSFLLDLLQHHPLSISTVGLWWVVLSLVRRSDPVYILNHSAPLVQVFSSMLSSTDELQGMMCDVFGELVKWLFTQSGSGEICTQMFGKLMNIMTKISQQMEKENLDTKEGTGEERRVKTGSSECVLLCRMISAALIVKNDVLLTRPIPLYQLVQVLNCVAVTTRVVFPSLEGKTEGGHDFDGTCRIGEHLLKLITSMSSDPTNESIKGLMTEVCRGDDVSLNHIVQWLGEQKSLTVKPRSAGTANANEREEWKAAILKVTFQLANFGGNSTRNHVLGVAFKWLKSNPSASLAQLCQSLITNDDVADHFVRNLNGFHILAGQLVAGQTTTPSNVSGNTGAIHLTSQSLIHLQSTTNGNPPNNGTNNGNNNSGGNSFKTSKPGAMENFSALAQLGTTDTQLLNIFKDFTGNGTVWTKKCPTNTKDSEFRIKIKLPFPILLKQWYLENNEISEWPTYLTVCAGLAASPTNTYKNLKPCGRFPFKKADSGILKTFQFNVNQGAIARYITLKIQHDGNKPIALTRIHLRGYNASNYMYASTESTDSTLSPKPDDVAHIPASAVHSCWELLSGCLSNHPNTAEHIASQFSSEGADGDSEKLLYQLVSQMSTEIGYVEDIVHHLACHSSFLASKIIRYLLNGETNVYQAQLLGRLMTVTGDARHSEDVEMLTRHVFQLFESAPAGQAGLVVSPSVVPLMNSLTLMVRGEPPFERPEKIRVEKEGVLALYECAKITPEGSQKQIASLKLLSALLSADADLYRHIVDDLLHDLSSDRNLPEKSMRCTAILASVSTACADILMDSGIVAHFSQRVQQPAANPEALRSLFDFFTVCASSSRIKTWHNDKMLGYVLDLWSTVKLRPETLVPYLNLLTCIIDGSPATQETVGHWLADMLEREPSLDNPSQCKLLEALLCTRDYAYVTIRDKSYHGTSSHGGQQGRKSLSLPLEFDANNAGNATVDGANVKSSSLPATAYIYTTIKANQGFSSGYHYWEVEVLGTSGNLFIGVAEQEHPVHHYLGQFSANGFMSFGLLGSSSSWFYSASADTQNSKQWGSMFSKGDVIGVELDFEAGTLSYFRNGESLGEAYSGGFGDGELFPSVTLHAPGDHAAFLYYSQASKPYKKKPTIVDATEGNQYDRSSVMALDSSHPLFYHRTTTIYCVPVGTTLGHFKSVVKSLNPNAKKMELYDGKQVLKGEGQYMQSLLQPSGERKNHPRDIVSFDPVSDIIDLQLATSETDTPEEAQPPLRPIHNRLVQVLIERNTFSLLVQCVYNSAEQKMTQKLSPDSTASVSSWLSWLDLLRIFIRISDYAFHFLNDKRCRSLFITAIRGKFVPEEMAGNLNKNHPIDHEEIKSDMFHPVMMALRRLLRDHTSLDTERNVRKGMIENTLLERFLVKISNLSGVEPNNPERFLEVTSHDKDRTAKKNKEGGKSKANAKTFWAKGTGYGTSYDGETQWDHQQYTKTILAKAKQQAQMMSVLGGFLSLPTDRLSRAVDMDYLSELLRDSSLVPTLISYLRNDSLLDLMRQSQLYAAVFDLIGGIASHAPLVYLLSTHEDETSSICELINKLHVMAELFIRTSKKAEKLSDVDDEKEKHKKEEDMTEMNVAHCILLVSKLVNDATSDVKQMKVEKTEKTETPSVDASETNATETDAIPGGVIDDLQVIHQKNKDIRDVYCSEMRSLQFGEMTMTDESGEHFHHHYASRIEQETAGMATKFKRLVQEISSLSNGLPLSPESSVFVRIDAERMDVIKGDSQGGSYAVLIRTVLITGPAFTPYSNGCFQFDVYCPTDYPSCPPVINLETTGSGLVRFNPNLYTCGKVCLSLLGTWHSTNQNEQWNENSTILQVLVSIQSLIFVEQPFFNEPGFENLMGTQNGDKQSRDYNQNIRLQTLKWAMLHQLKNPPAGFEDVIRSHFKLKRESVLSEVEVWVKESPGGKQQQMRDQLEELKKEMDAL</sequence>
<dbReference type="InterPro" id="IPR013320">
    <property type="entry name" value="ConA-like_dom_sf"/>
</dbReference>
<feature type="region of interest" description="Disordered" evidence="3">
    <location>
        <begin position="1457"/>
        <end position="1484"/>
    </location>
</feature>
<comment type="caution">
    <text evidence="6">The sequence shown here is derived from an EMBL/GenBank/DDBJ whole genome shotgun (WGS) entry which is preliminary data.</text>
</comment>
<dbReference type="CDD" id="cd11709">
    <property type="entry name" value="SPRY"/>
    <property type="match status" value="1"/>
</dbReference>
<keyword evidence="2" id="KW-0833">Ubl conjugation pathway</keyword>
<feature type="compositionally biased region" description="Low complexity" evidence="3">
    <location>
        <begin position="1458"/>
        <end position="1480"/>
    </location>
</feature>
<dbReference type="Pfam" id="PF00179">
    <property type="entry name" value="UQ_con"/>
    <property type="match status" value="1"/>
</dbReference>
<feature type="compositionally biased region" description="Polar residues" evidence="3">
    <location>
        <begin position="242"/>
        <end position="255"/>
    </location>
</feature>
<feature type="compositionally biased region" description="Basic residues" evidence="3">
    <location>
        <begin position="226"/>
        <end position="240"/>
    </location>
</feature>
<dbReference type="STRING" id="1890364.A0A2P6ND81"/>
<dbReference type="InterPro" id="IPR016135">
    <property type="entry name" value="UBQ-conjugating_enzyme/RWD"/>
</dbReference>
<feature type="compositionally biased region" description="Basic residues" evidence="3">
    <location>
        <begin position="183"/>
        <end position="193"/>
    </location>
</feature>
<dbReference type="Gene3D" id="3.10.110.10">
    <property type="entry name" value="Ubiquitin Conjugating Enzyme"/>
    <property type="match status" value="1"/>
</dbReference>
<dbReference type="InterPro" id="IPR016024">
    <property type="entry name" value="ARM-type_fold"/>
</dbReference>
<dbReference type="SUPFAM" id="SSF49899">
    <property type="entry name" value="Concanavalin A-like lectins/glucanases"/>
    <property type="match status" value="1"/>
</dbReference>
<dbReference type="OrthoDB" id="2196114at2759"/>
<dbReference type="Pfam" id="PF00622">
    <property type="entry name" value="SPRY"/>
    <property type="match status" value="1"/>
</dbReference>
<evidence type="ECO:0000256" key="1">
    <source>
        <dbReference type="ARBA" id="ARBA00022679"/>
    </source>
</evidence>
<dbReference type="SMART" id="SM00449">
    <property type="entry name" value="SPRY"/>
    <property type="match status" value="1"/>
</dbReference>
<dbReference type="GO" id="GO:0016740">
    <property type="term" value="F:transferase activity"/>
    <property type="evidence" value="ECO:0007669"/>
    <property type="project" value="UniProtKB-KW"/>
</dbReference>
<dbReference type="InterPro" id="IPR000608">
    <property type="entry name" value="UBC"/>
</dbReference>
<dbReference type="PANTHER" id="PTHR46116">
    <property type="entry name" value="(E3-INDEPENDENT) E2 UBIQUITIN-CONJUGATING ENZYME"/>
    <property type="match status" value="1"/>
</dbReference>
<dbReference type="EMBL" id="MDYQ01000114">
    <property type="protein sequence ID" value="PRP81914.1"/>
    <property type="molecule type" value="Genomic_DNA"/>
</dbReference>
<dbReference type="Gene3D" id="2.60.120.920">
    <property type="match status" value="1"/>
</dbReference>
<dbReference type="InParanoid" id="A0A2P6ND81"/>
<accession>A0A2P6ND81</accession>
<dbReference type="CDD" id="cd23810">
    <property type="entry name" value="UBCc_BIRC6"/>
    <property type="match status" value="1"/>
</dbReference>
<dbReference type="PROSITE" id="PS50127">
    <property type="entry name" value="UBC_2"/>
    <property type="match status" value="1"/>
</dbReference>
<feature type="domain" description="B30.2/SPRY" evidence="5">
    <location>
        <begin position="2025"/>
        <end position="2215"/>
    </location>
</feature>